<reference evidence="1" key="1">
    <citation type="journal article" date="2015" name="Nature">
        <title>Complex archaea that bridge the gap between prokaryotes and eukaryotes.</title>
        <authorList>
            <person name="Spang A."/>
            <person name="Saw J.H."/>
            <person name="Jorgensen S.L."/>
            <person name="Zaremba-Niedzwiedzka K."/>
            <person name="Martijn J."/>
            <person name="Lind A.E."/>
            <person name="van Eijk R."/>
            <person name="Schleper C."/>
            <person name="Guy L."/>
            <person name="Ettema T.J."/>
        </authorList>
    </citation>
    <scope>NUCLEOTIDE SEQUENCE</scope>
</reference>
<dbReference type="Gene3D" id="2.60.120.630">
    <property type="entry name" value="mth639 domain like"/>
    <property type="match status" value="1"/>
</dbReference>
<evidence type="ECO:0000313" key="1">
    <source>
        <dbReference type="EMBL" id="KKL76370.1"/>
    </source>
</evidence>
<proteinExistence type="predicted"/>
<name>A0A0F9H3Z6_9ZZZZ</name>
<dbReference type="InterPro" id="IPR007171">
    <property type="entry name" value="DUF371"/>
</dbReference>
<dbReference type="EMBL" id="LAZR01024070">
    <property type="protein sequence ID" value="KKL76370.1"/>
    <property type="molecule type" value="Genomic_DNA"/>
</dbReference>
<dbReference type="PANTHER" id="PTHR40696:SF1">
    <property type="entry name" value="DUF371 DOMAIN-CONTAINING PROTEIN"/>
    <property type="match status" value="1"/>
</dbReference>
<evidence type="ECO:0008006" key="2">
    <source>
        <dbReference type="Google" id="ProtNLM"/>
    </source>
</evidence>
<gene>
    <name evidence="1" type="ORF">LCGC14_2045580</name>
</gene>
<comment type="caution">
    <text evidence="1">The sequence shown here is derived from an EMBL/GenBank/DDBJ whole genome shotgun (WGS) entry which is preliminary data.</text>
</comment>
<protein>
    <recommendedName>
        <fullName evidence="2">DUF371 domain-containing protein</fullName>
    </recommendedName>
</protein>
<sequence length="138" mass="15405">MRFQIKFSGHKNIRSLHPKTIEITKDSHLTPRGDCIVGVNATCGCKDIPSTLKKKLKDPNSTIKFSIDVNDYSFKFSGKGHKNLLLTHSDDIVLRKSDYVCPRTLAVNCDKASDSIPRELIKLLQDPKAKGVLTIVVQ</sequence>
<organism evidence="1">
    <name type="scientific">marine sediment metagenome</name>
    <dbReference type="NCBI Taxonomy" id="412755"/>
    <lineage>
        <taxon>unclassified sequences</taxon>
        <taxon>metagenomes</taxon>
        <taxon>ecological metagenomes</taxon>
    </lineage>
</organism>
<dbReference type="AlphaFoldDB" id="A0A0F9H3Z6"/>
<dbReference type="Pfam" id="PF04027">
    <property type="entry name" value="DUF371"/>
    <property type="match status" value="1"/>
</dbReference>
<dbReference type="InterPro" id="IPR023131">
    <property type="entry name" value="Mth639-like_dom_sf"/>
</dbReference>
<dbReference type="PANTHER" id="PTHR40696">
    <property type="entry name" value="DUF371 FAMILY PROTEIN"/>
    <property type="match status" value="1"/>
</dbReference>
<accession>A0A0F9H3Z6</accession>